<dbReference type="Gene3D" id="1.10.287.70">
    <property type="match status" value="1"/>
</dbReference>
<reference evidence="7 8" key="1">
    <citation type="submission" date="2017-05" db="EMBL/GenBank/DDBJ databases">
        <title>Thiocyanate degradation by Thiohalobacter thiocyanaticus FOKN1.</title>
        <authorList>
            <person name="Oshiki M."/>
            <person name="Fukushima T."/>
            <person name="Kawano S."/>
            <person name="Nakagawa J."/>
        </authorList>
    </citation>
    <scope>NUCLEOTIDE SEQUENCE [LARGE SCALE GENOMIC DNA]</scope>
    <source>
        <strain evidence="7 8">FOKN1</strain>
    </source>
</reference>
<evidence type="ECO:0000256" key="5">
    <source>
        <dbReference type="SAM" id="Phobius"/>
    </source>
</evidence>
<dbReference type="KEGG" id="ttc:FOKN1_1004"/>
<dbReference type="InterPro" id="IPR005821">
    <property type="entry name" value="Ion_trans_dom"/>
</dbReference>
<dbReference type="Proteomes" id="UP000218765">
    <property type="component" value="Chromosome"/>
</dbReference>
<dbReference type="GO" id="GO:0016020">
    <property type="term" value="C:membrane"/>
    <property type="evidence" value="ECO:0007669"/>
    <property type="project" value="UniProtKB-SubCell"/>
</dbReference>
<evidence type="ECO:0000256" key="4">
    <source>
        <dbReference type="ARBA" id="ARBA00023136"/>
    </source>
</evidence>
<gene>
    <name evidence="7" type="ORF">FOKN1_1004</name>
</gene>
<keyword evidence="4 5" id="KW-0472">Membrane</keyword>
<evidence type="ECO:0000256" key="2">
    <source>
        <dbReference type="ARBA" id="ARBA00022692"/>
    </source>
</evidence>
<dbReference type="SUPFAM" id="SSF81324">
    <property type="entry name" value="Voltage-gated potassium channels"/>
    <property type="match status" value="1"/>
</dbReference>
<sequence length="172" mass="19042">MSLKQRQTRLRRFVRDVVVHTPLIRMVLLLVLLWLLFSAGVYLAEQGVRGSPIGSFGEALYWGVAAFSTAGIADTPASGAAQLIGGIWIVIGSVLFFGAIVATVTSYFMRPMQRPHRKIIDAIEYNLEQLNDLSLDELDLLKETVDSLIGHVERLKEKYIGSAEPANADEQK</sequence>
<dbReference type="Pfam" id="PF00520">
    <property type="entry name" value="Ion_trans"/>
    <property type="match status" value="1"/>
</dbReference>
<dbReference type="AlphaFoldDB" id="A0A1Z4VQA3"/>
<dbReference type="GO" id="GO:0005216">
    <property type="term" value="F:monoatomic ion channel activity"/>
    <property type="evidence" value="ECO:0007669"/>
    <property type="project" value="InterPro"/>
</dbReference>
<organism evidence="7 8">
    <name type="scientific">Thiohalobacter thiocyanaticus</name>
    <dbReference type="NCBI Taxonomy" id="585455"/>
    <lineage>
        <taxon>Bacteria</taxon>
        <taxon>Pseudomonadati</taxon>
        <taxon>Pseudomonadota</taxon>
        <taxon>Gammaproteobacteria</taxon>
        <taxon>Thiohalobacterales</taxon>
        <taxon>Thiohalobacteraceae</taxon>
        <taxon>Thiohalobacter</taxon>
    </lineage>
</organism>
<evidence type="ECO:0000313" key="7">
    <source>
        <dbReference type="EMBL" id="BAZ93404.1"/>
    </source>
</evidence>
<feature type="transmembrane region" description="Helical" evidence="5">
    <location>
        <begin position="86"/>
        <end position="109"/>
    </location>
</feature>
<dbReference type="OrthoDB" id="5784570at2"/>
<evidence type="ECO:0000259" key="6">
    <source>
        <dbReference type="Pfam" id="PF00520"/>
    </source>
</evidence>
<keyword evidence="3 5" id="KW-1133">Transmembrane helix</keyword>
<evidence type="ECO:0000313" key="8">
    <source>
        <dbReference type="Proteomes" id="UP000218765"/>
    </source>
</evidence>
<protein>
    <submittedName>
        <fullName evidence="7">Kef-type K+ transporters</fullName>
    </submittedName>
</protein>
<proteinExistence type="predicted"/>
<evidence type="ECO:0000256" key="1">
    <source>
        <dbReference type="ARBA" id="ARBA00004141"/>
    </source>
</evidence>
<dbReference type="RefSeq" id="WP_096365332.1">
    <property type="nucleotide sequence ID" value="NZ_AP018052.1"/>
</dbReference>
<keyword evidence="2 5" id="KW-0812">Transmembrane</keyword>
<name>A0A1Z4VQA3_9GAMM</name>
<keyword evidence="8" id="KW-1185">Reference proteome</keyword>
<accession>A0A1Z4VQA3</accession>
<feature type="domain" description="Ion transport" evidence="6">
    <location>
        <begin position="9"/>
        <end position="108"/>
    </location>
</feature>
<evidence type="ECO:0000256" key="3">
    <source>
        <dbReference type="ARBA" id="ARBA00022989"/>
    </source>
</evidence>
<dbReference type="EMBL" id="AP018052">
    <property type="protein sequence ID" value="BAZ93404.1"/>
    <property type="molecule type" value="Genomic_DNA"/>
</dbReference>
<comment type="subcellular location">
    <subcellularLocation>
        <location evidence="1">Membrane</location>
        <topology evidence="1">Multi-pass membrane protein</topology>
    </subcellularLocation>
</comment>